<dbReference type="PANTHER" id="PTHR12358:SF106">
    <property type="entry name" value="LIPID KINASE YEGS"/>
    <property type="match status" value="1"/>
</dbReference>
<keyword evidence="4" id="KW-0479">Metal-binding</keyword>
<evidence type="ECO:0000256" key="7">
    <source>
        <dbReference type="ARBA" id="ARBA00022840"/>
    </source>
</evidence>
<dbReference type="GO" id="GO:0005524">
    <property type="term" value="F:ATP binding"/>
    <property type="evidence" value="ECO:0007669"/>
    <property type="project" value="UniProtKB-KW"/>
</dbReference>
<evidence type="ECO:0000259" key="12">
    <source>
        <dbReference type="PROSITE" id="PS50146"/>
    </source>
</evidence>
<dbReference type="InterPro" id="IPR045540">
    <property type="entry name" value="YegS/DAGK_C"/>
</dbReference>
<dbReference type="GO" id="GO:0046872">
    <property type="term" value="F:metal ion binding"/>
    <property type="evidence" value="ECO:0007669"/>
    <property type="project" value="UniProtKB-KW"/>
</dbReference>
<dbReference type="NCBIfam" id="TIGR00147">
    <property type="entry name" value="YegS/Rv2252/BmrU family lipid kinase"/>
    <property type="match status" value="1"/>
</dbReference>
<dbReference type="Pfam" id="PF19279">
    <property type="entry name" value="YegS_C"/>
    <property type="match status" value="1"/>
</dbReference>
<dbReference type="SMART" id="SM00046">
    <property type="entry name" value="DAGKc"/>
    <property type="match status" value="1"/>
</dbReference>
<dbReference type="Pfam" id="PF00781">
    <property type="entry name" value="DAGK_cat"/>
    <property type="match status" value="1"/>
</dbReference>
<keyword evidence="6 13" id="KW-0418">Kinase</keyword>
<proteinExistence type="predicted"/>
<dbReference type="InterPro" id="IPR001206">
    <property type="entry name" value="Diacylglycerol_kinase_cat_dom"/>
</dbReference>
<keyword evidence="8" id="KW-0460">Magnesium</keyword>
<dbReference type="Gene3D" id="2.60.200.40">
    <property type="match status" value="1"/>
</dbReference>
<evidence type="ECO:0000256" key="5">
    <source>
        <dbReference type="ARBA" id="ARBA00022741"/>
    </source>
</evidence>
<evidence type="ECO:0000256" key="10">
    <source>
        <dbReference type="ARBA" id="ARBA00023209"/>
    </source>
</evidence>
<keyword evidence="5" id="KW-0547">Nucleotide-binding</keyword>
<evidence type="ECO:0000256" key="8">
    <source>
        <dbReference type="ARBA" id="ARBA00022842"/>
    </source>
</evidence>
<dbReference type="InterPro" id="IPR016064">
    <property type="entry name" value="NAD/diacylglycerol_kinase_sf"/>
</dbReference>
<evidence type="ECO:0000256" key="3">
    <source>
        <dbReference type="ARBA" id="ARBA00022679"/>
    </source>
</evidence>
<sequence length="290" mass="31446">MNKKVAFIINPISGAKDKAKLPDIINSTAIEKNVQVDIFHTARPNHASELVRELVANSYSRIVAVGGDGTINEIARELVGKDVELAIIPQGSGNGLARHLGIPLAVQKAVNVALCNSSELIDTATINNVPFFCTAGVGFDALIGNRFAESGSRGFSTYATIATKEFLNYKSKEYSITIDGIVYNRSAFLITIANASQYGNNAYIAPQADLQDGILDVVIVAKPPLIFGPLFAARMFLKKIETSQYVEVLKGKSIKIKRNEEDYVHFDGEPGKMGKELKLSILPSSLRVVF</sequence>
<dbReference type="InterPro" id="IPR017438">
    <property type="entry name" value="ATP-NAD_kinase_N"/>
</dbReference>
<keyword evidence="11" id="KW-1208">Phospholipid metabolism</keyword>
<keyword evidence="10" id="KW-0594">Phospholipid biosynthesis</keyword>
<dbReference type="EMBL" id="SLWB01000001">
    <property type="protein sequence ID" value="TCN73167.1"/>
    <property type="molecule type" value="Genomic_DNA"/>
</dbReference>
<dbReference type="RefSeq" id="WP_165876961.1">
    <property type="nucleotide sequence ID" value="NZ_SLWB01000001.1"/>
</dbReference>
<evidence type="ECO:0000256" key="2">
    <source>
        <dbReference type="ARBA" id="ARBA00022516"/>
    </source>
</evidence>
<accession>A0A4R2EYY5</accession>
<protein>
    <submittedName>
        <fullName evidence="13">YegS/Rv2252/BmrU family lipid kinase</fullName>
    </submittedName>
</protein>
<dbReference type="PANTHER" id="PTHR12358">
    <property type="entry name" value="SPHINGOSINE KINASE"/>
    <property type="match status" value="1"/>
</dbReference>
<keyword evidence="2" id="KW-0444">Lipid biosynthesis</keyword>
<gene>
    <name evidence="13" type="ORF">CLV25_101386</name>
</gene>
<evidence type="ECO:0000256" key="4">
    <source>
        <dbReference type="ARBA" id="ARBA00022723"/>
    </source>
</evidence>
<evidence type="ECO:0000313" key="13">
    <source>
        <dbReference type="EMBL" id="TCN73167.1"/>
    </source>
</evidence>
<keyword evidence="7" id="KW-0067">ATP-binding</keyword>
<feature type="domain" description="DAGKc" evidence="12">
    <location>
        <begin position="1"/>
        <end position="130"/>
    </location>
</feature>
<dbReference type="GO" id="GO:0008654">
    <property type="term" value="P:phospholipid biosynthetic process"/>
    <property type="evidence" value="ECO:0007669"/>
    <property type="project" value="UniProtKB-KW"/>
</dbReference>
<name>A0A4R2EYY5_9BACT</name>
<dbReference type="GO" id="GO:0016301">
    <property type="term" value="F:kinase activity"/>
    <property type="evidence" value="ECO:0007669"/>
    <property type="project" value="UniProtKB-KW"/>
</dbReference>
<dbReference type="PROSITE" id="PS50146">
    <property type="entry name" value="DAGK"/>
    <property type="match status" value="1"/>
</dbReference>
<keyword evidence="14" id="KW-1185">Reference proteome</keyword>
<keyword evidence="9" id="KW-0443">Lipid metabolism</keyword>
<keyword evidence="3" id="KW-0808">Transferase</keyword>
<dbReference type="SUPFAM" id="SSF111331">
    <property type="entry name" value="NAD kinase/diacylglycerol kinase-like"/>
    <property type="match status" value="1"/>
</dbReference>
<evidence type="ECO:0000256" key="9">
    <source>
        <dbReference type="ARBA" id="ARBA00023098"/>
    </source>
</evidence>
<dbReference type="Gene3D" id="3.40.50.10330">
    <property type="entry name" value="Probable inorganic polyphosphate/atp-NAD kinase, domain 1"/>
    <property type="match status" value="1"/>
</dbReference>
<comment type="cofactor">
    <cofactor evidence="1">
        <name>Mg(2+)</name>
        <dbReference type="ChEBI" id="CHEBI:18420"/>
    </cofactor>
</comment>
<dbReference type="GO" id="GO:0005886">
    <property type="term" value="C:plasma membrane"/>
    <property type="evidence" value="ECO:0007669"/>
    <property type="project" value="TreeGrafter"/>
</dbReference>
<comment type="caution">
    <text evidence="13">The sequence shown here is derived from an EMBL/GenBank/DDBJ whole genome shotgun (WGS) entry which is preliminary data.</text>
</comment>
<dbReference type="AlphaFoldDB" id="A0A4R2EYY5"/>
<evidence type="ECO:0000256" key="1">
    <source>
        <dbReference type="ARBA" id="ARBA00001946"/>
    </source>
</evidence>
<evidence type="ECO:0000313" key="14">
    <source>
        <dbReference type="Proteomes" id="UP000294830"/>
    </source>
</evidence>
<organism evidence="13 14">
    <name type="scientific">Acetobacteroides hydrogenigenes</name>
    <dbReference type="NCBI Taxonomy" id="979970"/>
    <lineage>
        <taxon>Bacteria</taxon>
        <taxon>Pseudomonadati</taxon>
        <taxon>Bacteroidota</taxon>
        <taxon>Bacteroidia</taxon>
        <taxon>Bacteroidales</taxon>
        <taxon>Rikenellaceae</taxon>
        <taxon>Acetobacteroides</taxon>
    </lineage>
</organism>
<evidence type="ECO:0000256" key="6">
    <source>
        <dbReference type="ARBA" id="ARBA00022777"/>
    </source>
</evidence>
<dbReference type="InterPro" id="IPR005218">
    <property type="entry name" value="Diacylglycerol/lipid_kinase"/>
</dbReference>
<dbReference type="InterPro" id="IPR050187">
    <property type="entry name" value="Lipid_Phosphate_FormReg"/>
</dbReference>
<reference evidence="13 14" key="1">
    <citation type="submission" date="2019-03" db="EMBL/GenBank/DDBJ databases">
        <title>Genomic Encyclopedia of Archaeal and Bacterial Type Strains, Phase II (KMG-II): from individual species to whole genera.</title>
        <authorList>
            <person name="Goeker M."/>
        </authorList>
    </citation>
    <scope>NUCLEOTIDE SEQUENCE [LARGE SCALE GENOMIC DNA]</scope>
    <source>
        <strain evidence="13 14">RL-C</strain>
    </source>
</reference>
<evidence type="ECO:0000256" key="11">
    <source>
        <dbReference type="ARBA" id="ARBA00023264"/>
    </source>
</evidence>
<dbReference type="Proteomes" id="UP000294830">
    <property type="component" value="Unassembled WGS sequence"/>
</dbReference>